<accession>A0AAN6G9C2</accession>
<dbReference type="InterPro" id="IPR029052">
    <property type="entry name" value="Metallo-depent_PP-like"/>
</dbReference>
<dbReference type="EMBL" id="JAPDMQ010000370">
    <property type="protein sequence ID" value="KAK0526029.1"/>
    <property type="molecule type" value="Genomic_DNA"/>
</dbReference>
<dbReference type="PANTHER" id="PTHR11575:SF22">
    <property type="entry name" value="ADL392WP"/>
    <property type="match status" value="1"/>
</dbReference>
<dbReference type="InterPro" id="IPR036907">
    <property type="entry name" value="5'-Nucleotdase_C_sf"/>
</dbReference>
<evidence type="ECO:0000259" key="3">
    <source>
        <dbReference type="Pfam" id="PF21953"/>
    </source>
</evidence>
<evidence type="ECO:0000256" key="1">
    <source>
        <dbReference type="SAM" id="MobiDB-lite"/>
    </source>
</evidence>
<dbReference type="Proteomes" id="UP001176521">
    <property type="component" value="Unassembled WGS sequence"/>
</dbReference>
<dbReference type="Pfam" id="PF21953">
    <property type="entry name" value="NadN_nucleosid_C"/>
    <property type="match status" value="1"/>
</dbReference>
<evidence type="ECO:0000256" key="2">
    <source>
        <dbReference type="SAM" id="SignalP"/>
    </source>
</evidence>
<evidence type="ECO:0000313" key="4">
    <source>
        <dbReference type="EMBL" id="KAK0526029.1"/>
    </source>
</evidence>
<proteinExistence type="predicted"/>
<dbReference type="InterPro" id="IPR053828">
    <property type="entry name" value="Nucleosidase_C"/>
</dbReference>
<feature type="signal peptide" evidence="2">
    <location>
        <begin position="1"/>
        <end position="38"/>
    </location>
</feature>
<dbReference type="GO" id="GO:0009166">
    <property type="term" value="P:nucleotide catabolic process"/>
    <property type="evidence" value="ECO:0007669"/>
    <property type="project" value="InterPro"/>
</dbReference>
<feature type="region of interest" description="Disordered" evidence="1">
    <location>
        <begin position="594"/>
        <end position="641"/>
    </location>
</feature>
<feature type="compositionally biased region" description="Low complexity" evidence="1">
    <location>
        <begin position="611"/>
        <end position="627"/>
    </location>
</feature>
<feature type="chain" id="PRO_5042830944" description="Putative 5'-nucleotidase C-terminal domain-containing protein" evidence="2">
    <location>
        <begin position="39"/>
        <end position="817"/>
    </location>
</feature>
<sequence length="817" mass="91590">MQQHAQPRAAAALLWPAAALLTIALVLGLLLAAPPIHGDILDPTPQLRDAFALLKNNAHALLKETLRRARAPQPCYLDDVGRRKDCAWLAEHKPWLPRNDDQIRPLPWGQLNFLHTTDGHGWLAGHQSSSPPEPQYSADLASWASFSTHMKAKARREQVDLLLVDSGDLYDGNGLSDGFPHTPPGQPGHERAVQGHVAGKLISLIEYDLLTIGNHELYNYSVARDVHLNLAPRWNGRYLTSNSYIHINDTSSDSNTTERKPIGSLFSRFRTPVYGLHVTAFGVLFNFQGAGAGIEVQDPEQMVREPWFQKALDPAKPVDVFVVAAHMPVRGDPSLDAVHHAIRRVHNDTPIVFLGGHTHVRDCRMLDDRTLAVESGRYFETFGFASVSGFRRIGVVGERALKFARRYIDANVRNFAFHAGLSSAKELVTDKELFIRRVMQMISRAWGLDTLHGVVPTDYFLDRFPKGHAQSLLSLLADHVLPTVVRPSEPSRTNVSSLILINSFSQRHDVLVGPFTTNEQYIVSPYRDRFKYIKDVPWEHAKVLLERLNRQRHPTLKDSWRNEDRRYGWGFIDDIFDAWQGSQWAMFSRQRRAANRTQLSSEPSEAKPSPEEGQTAEQEQQPRQQAASNYAPSDEFFGPNSTLVEVADDGVEPASEPDPAVVTDLPPGTTKAVLDAVALSKLPSLGYKTADLCEGEGDDTEHTPITFSSDQPTYVASFPEPLPQSDADVVDVVFVEFIRDPILRILNELSGDEGRRYYASHVQLWGNVTTQLLYPLYARARWQHDNPEEQIVRLEHEAEAAGFQRWPGEPFDAHVSG</sequence>
<dbReference type="SUPFAM" id="SSF55816">
    <property type="entry name" value="5'-nucleotidase (syn. UDP-sugar hydrolase), C-terminal domain"/>
    <property type="match status" value="2"/>
</dbReference>
<dbReference type="PANTHER" id="PTHR11575">
    <property type="entry name" value="5'-NUCLEOTIDASE-RELATED"/>
    <property type="match status" value="1"/>
</dbReference>
<feature type="domain" description="Putative 5'-nucleotidase C-terminal" evidence="3">
    <location>
        <begin position="458"/>
        <end position="743"/>
    </location>
</feature>
<dbReference type="Gene3D" id="3.60.21.10">
    <property type="match status" value="1"/>
</dbReference>
<name>A0AAN6G9C2_9BASI</name>
<dbReference type="SUPFAM" id="SSF56300">
    <property type="entry name" value="Metallo-dependent phosphatases"/>
    <property type="match status" value="1"/>
</dbReference>
<comment type="caution">
    <text evidence="4">The sequence shown here is derived from an EMBL/GenBank/DDBJ whole genome shotgun (WGS) entry which is preliminary data.</text>
</comment>
<gene>
    <name evidence="4" type="ORF">OC842_005317</name>
</gene>
<keyword evidence="5" id="KW-1185">Reference proteome</keyword>
<organism evidence="4 5">
    <name type="scientific">Tilletia horrida</name>
    <dbReference type="NCBI Taxonomy" id="155126"/>
    <lineage>
        <taxon>Eukaryota</taxon>
        <taxon>Fungi</taxon>
        <taxon>Dikarya</taxon>
        <taxon>Basidiomycota</taxon>
        <taxon>Ustilaginomycotina</taxon>
        <taxon>Exobasidiomycetes</taxon>
        <taxon>Tilletiales</taxon>
        <taxon>Tilletiaceae</taxon>
        <taxon>Tilletia</taxon>
    </lineage>
</organism>
<dbReference type="Gene3D" id="3.90.780.10">
    <property type="entry name" value="5'-Nucleotidase, C-terminal domain"/>
    <property type="match status" value="1"/>
</dbReference>
<dbReference type="InterPro" id="IPR006179">
    <property type="entry name" value="5_nucleotidase/apyrase"/>
</dbReference>
<dbReference type="GO" id="GO:0016787">
    <property type="term" value="F:hydrolase activity"/>
    <property type="evidence" value="ECO:0007669"/>
    <property type="project" value="InterPro"/>
</dbReference>
<reference evidence="4" key="1">
    <citation type="journal article" date="2023" name="PhytoFront">
        <title>Draft Genome Resources of Seven Strains of Tilletia horrida, Causal Agent of Kernel Smut of Rice.</title>
        <authorList>
            <person name="Khanal S."/>
            <person name="Antony Babu S."/>
            <person name="Zhou X.G."/>
        </authorList>
    </citation>
    <scope>NUCLEOTIDE SEQUENCE</scope>
    <source>
        <strain evidence="4">TX3</strain>
    </source>
</reference>
<evidence type="ECO:0000313" key="5">
    <source>
        <dbReference type="Proteomes" id="UP001176521"/>
    </source>
</evidence>
<dbReference type="GO" id="GO:0005829">
    <property type="term" value="C:cytosol"/>
    <property type="evidence" value="ECO:0007669"/>
    <property type="project" value="TreeGrafter"/>
</dbReference>
<keyword evidence="2" id="KW-0732">Signal</keyword>
<dbReference type="AlphaFoldDB" id="A0AAN6G9C2"/>
<protein>
    <recommendedName>
        <fullName evidence="3">Putative 5'-nucleotidase C-terminal domain-containing protein</fullName>
    </recommendedName>
</protein>